<evidence type="ECO:0000313" key="4">
    <source>
        <dbReference type="EMBL" id="QRW18355.1"/>
    </source>
</evidence>
<evidence type="ECO:0000256" key="2">
    <source>
        <dbReference type="SAM" id="MobiDB-lite"/>
    </source>
</evidence>
<proteinExistence type="predicted"/>
<evidence type="ECO:0000256" key="3">
    <source>
        <dbReference type="SAM" id="Phobius"/>
    </source>
</evidence>
<evidence type="ECO:0000256" key="1">
    <source>
        <dbReference type="SAM" id="Coils"/>
    </source>
</evidence>
<evidence type="ECO:0000313" key="5">
    <source>
        <dbReference type="Proteomes" id="UP000650533"/>
    </source>
</evidence>
<feature type="compositionally biased region" description="Low complexity" evidence="2">
    <location>
        <begin position="420"/>
        <end position="440"/>
    </location>
</feature>
<name>A0A8H8NRU5_9AGAM</name>
<gene>
    <name evidence="4" type="ORF">RhiXN_03279</name>
</gene>
<feature type="coiled-coil region" evidence="1">
    <location>
        <begin position="186"/>
        <end position="220"/>
    </location>
</feature>
<dbReference type="SUPFAM" id="SSF58100">
    <property type="entry name" value="Bacterial hemolysins"/>
    <property type="match status" value="1"/>
</dbReference>
<accession>A0A8H8NRU5</accession>
<dbReference type="RefSeq" id="XP_043178592.1">
    <property type="nucleotide sequence ID" value="XM_043323096.1"/>
</dbReference>
<organism evidence="4 5">
    <name type="scientific">Rhizoctonia solani</name>
    <dbReference type="NCBI Taxonomy" id="456999"/>
    <lineage>
        <taxon>Eukaryota</taxon>
        <taxon>Fungi</taxon>
        <taxon>Dikarya</taxon>
        <taxon>Basidiomycota</taxon>
        <taxon>Agaricomycotina</taxon>
        <taxon>Agaricomycetes</taxon>
        <taxon>Cantharellales</taxon>
        <taxon>Ceratobasidiaceae</taxon>
        <taxon>Rhizoctonia</taxon>
    </lineage>
</organism>
<reference evidence="4" key="1">
    <citation type="submission" date="2020-05" db="EMBL/GenBank/DDBJ databases">
        <title>Evolutionary and genomic comparisons of hybrid uninucleate and nonhybrid Rhizoctonia fungi.</title>
        <authorList>
            <person name="Li C."/>
            <person name="Chen X."/>
        </authorList>
    </citation>
    <scope>NUCLEOTIDE SEQUENCE</scope>
    <source>
        <strain evidence="4">AG-1 IA</strain>
    </source>
</reference>
<feature type="region of interest" description="Disordered" evidence="2">
    <location>
        <begin position="410"/>
        <end position="451"/>
    </location>
</feature>
<dbReference type="Gene3D" id="1.20.1170.10">
    <property type="match status" value="1"/>
</dbReference>
<dbReference type="Proteomes" id="UP000650533">
    <property type="component" value="Chromosome 3"/>
</dbReference>
<dbReference type="AlphaFoldDB" id="A0A8H8NRU5"/>
<dbReference type="KEGG" id="rsx:RhiXN_03279"/>
<keyword evidence="1" id="KW-0175">Coiled coil</keyword>
<keyword evidence="3" id="KW-0472">Membrane</keyword>
<dbReference type="GeneID" id="67025559"/>
<feature type="transmembrane region" description="Helical" evidence="3">
    <location>
        <begin position="220"/>
        <end position="241"/>
    </location>
</feature>
<protein>
    <submittedName>
        <fullName evidence="4">Uncharacterized protein</fullName>
    </submittedName>
</protein>
<keyword evidence="3" id="KW-0812">Transmembrane</keyword>
<keyword evidence="3" id="KW-1133">Transmembrane helix</keyword>
<sequence length="451" mass="49844">MATLFENVASIDDLLSAWSKSGPSDEEVIAYATAAIEQLGDSQMQNQFAENVRQAGVWANEVDKAFDKVTRSFADMNTRYGKDFPGFGNYNTQWIEYNQRWITLLDDSRRVASQNVAILRRFDQVFLHMVEQVQTAQDREDCIIELQSFIDEDHEDSTKMYQGFLGLKRDIEDFVRRMDRFIEETGSKIAEDIKALTQQIKDLEDEITILDGKIKDAQTALVATGVLLNIIGIIVSGSVLASYQADRRTKAADLADKQRKLEDANRKQQGLAHLKTEYDGLKPSITLICEKLLLFAEIWSSLLDARSTFPYTISTIPSTHSGVPHPYSCPTSHSSRCSVAANSQPPSCNPSPTLQDLPGMEPEPTRATLLEAVTALTATVGSLQDQIRNQGQQLTELKAICKETADLLGNKAKSPGQAQPGPLTGPITPPTHTGGETHTPAMVRPGLKDPF</sequence>
<dbReference type="EMBL" id="CP059660">
    <property type="protein sequence ID" value="QRW18355.1"/>
    <property type="molecule type" value="Genomic_DNA"/>
</dbReference>